<dbReference type="Gene3D" id="6.10.250.3130">
    <property type="match status" value="1"/>
</dbReference>
<dbReference type="AlphaFoldDB" id="A0AA48HUJ6"/>
<keyword evidence="1 4" id="KW-0689">Ribosomal protein</keyword>
<dbReference type="PROSITE" id="PS00362">
    <property type="entry name" value="RIBOSOMAL_S15"/>
    <property type="match status" value="1"/>
</dbReference>
<proteinExistence type="inferred from homology"/>
<gene>
    <name evidence="4" type="primary">rpsO</name>
    <name evidence="7" type="ORF">CfP315_0126</name>
</gene>
<organism evidence="7">
    <name type="scientific">Candidatus Improbicoccus pseudotrichonymphae</name>
    <dbReference type="NCBI Taxonomy" id="3033792"/>
    <lineage>
        <taxon>Bacteria</taxon>
        <taxon>Bacillati</taxon>
        <taxon>Bacillota</taxon>
        <taxon>Clostridia</taxon>
        <taxon>Candidatus Improbicoccus</taxon>
    </lineage>
</organism>
<evidence type="ECO:0000256" key="4">
    <source>
        <dbReference type="HAMAP-Rule" id="MF_01343"/>
    </source>
</evidence>
<comment type="function">
    <text evidence="4">Forms an intersubunit bridge (bridge B4) with the 23S rRNA of the 50S subunit in the ribosome.</text>
</comment>
<dbReference type="SMART" id="SM01387">
    <property type="entry name" value="Ribosomal_S15"/>
    <property type="match status" value="1"/>
</dbReference>
<evidence type="ECO:0000313" key="7">
    <source>
        <dbReference type="EMBL" id="BED91623.1"/>
    </source>
</evidence>
<evidence type="ECO:0000256" key="5">
    <source>
        <dbReference type="RuleBase" id="RU003919"/>
    </source>
</evidence>
<keyword evidence="4 6" id="KW-0694">RNA-binding</keyword>
<sequence length="88" mass="10426">MLTSTQKKECVCNFVRHEKDTGSSEVQIALFTKRINILSEHLKTHRKDFHSRKGLFSLIGKRRSLLDYLAKHKIEKYREVIEALEIRK</sequence>
<dbReference type="GO" id="GO:0006412">
    <property type="term" value="P:translation"/>
    <property type="evidence" value="ECO:0007669"/>
    <property type="project" value="UniProtKB-UniRule"/>
</dbReference>
<dbReference type="Pfam" id="PF00312">
    <property type="entry name" value="Ribosomal_S15"/>
    <property type="match status" value="1"/>
</dbReference>
<dbReference type="GO" id="GO:0019843">
    <property type="term" value="F:rRNA binding"/>
    <property type="evidence" value="ECO:0007669"/>
    <property type="project" value="UniProtKB-UniRule"/>
</dbReference>
<comment type="function">
    <text evidence="4 6">One of the primary rRNA binding proteins, it binds directly to 16S rRNA where it helps nucleate assembly of the platform of the 30S subunit by binding and bridging several RNA helices of the 16S rRNA.</text>
</comment>
<comment type="subunit">
    <text evidence="3 4">Part of the 30S ribosomal subunit. Forms a bridge to the 50S subunit in the 70S ribosome, contacting the 23S rRNA.</text>
</comment>
<protein>
    <recommendedName>
        <fullName evidence="4">Small ribosomal subunit protein uS15</fullName>
    </recommendedName>
</protein>
<dbReference type="InterPro" id="IPR005290">
    <property type="entry name" value="Ribosomal_uS15_bac-type"/>
</dbReference>
<dbReference type="PANTHER" id="PTHR23321">
    <property type="entry name" value="RIBOSOMAL PROTEIN S15, BACTERIAL AND ORGANELLAR"/>
    <property type="match status" value="1"/>
</dbReference>
<evidence type="ECO:0000256" key="2">
    <source>
        <dbReference type="ARBA" id="ARBA00023274"/>
    </source>
</evidence>
<dbReference type="GO" id="GO:0003735">
    <property type="term" value="F:structural constituent of ribosome"/>
    <property type="evidence" value="ECO:0007669"/>
    <property type="project" value="InterPro"/>
</dbReference>
<comment type="similarity">
    <text evidence="4 5">Belongs to the universal ribosomal protein uS15 family.</text>
</comment>
<keyword evidence="4 6" id="KW-0699">rRNA-binding</keyword>
<reference evidence="7" key="1">
    <citation type="journal article" date="2023" name="ISME J.">
        <title>Emergence of putative energy parasites within Clostridia revealed by genome analysis of a novel endosymbiotic clade.</title>
        <authorList>
            <person name="Takahashi K."/>
            <person name="Kuwahara H."/>
            <person name="Horikawa Y."/>
            <person name="Izawa K."/>
            <person name="Kato D."/>
            <person name="Inagaki T."/>
            <person name="Yuki M."/>
            <person name="Ohkuma M."/>
            <person name="Hongoh Y."/>
        </authorList>
    </citation>
    <scope>NUCLEOTIDE SEQUENCE</scope>
    <source>
        <strain evidence="7">CfP3-15</strain>
    </source>
</reference>
<dbReference type="PANTHER" id="PTHR23321:SF26">
    <property type="entry name" value="SMALL RIBOSOMAL SUBUNIT PROTEIN US15M"/>
    <property type="match status" value="1"/>
</dbReference>
<evidence type="ECO:0000256" key="3">
    <source>
        <dbReference type="ARBA" id="ARBA00064542"/>
    </source>
</evidence>
<dbReference type="SUPFAM" id="SSF47060">
    <property type="entry name" value="S15/NS1 RNA-binding domain"/>
    <property type="match status" value="1"/>
</dbReference>
<dbReference type="GO" id="GO:0022627">
    <property type="term" value="C:cytosolic small ribosomal subunit"/>
    <property type="evidence" value="ECO:0007669"/>
    <property type="project" value="TreeGrafter"/>
</dbReference>
<accession>A0AA48HUJ6</accession>
<dbReference type="NCBIfam" id="TIGR00952">
    <property type="entry name" value="S15_bact"/>
    <property type="match status" value="1"/>
</dbReference>
<dbReference type="Proteomes" id="UP001337580">
    <property type="component" value="Chromosome"/>
</dbReference>
<evidence type="ECO:0000256" key="6">
    <source>
        <dbReference type="RuleBase" id="RU004524"/>
    </source>
</evidence>
<dbReference type="InterPro" id="IPR009068">
    <property type="entry name" value="uS15_NS1_RNA-bd_sf"/>
</dbReference>
<keyword evidence="2 4" id="KW-0687">Ribonucleoprotein</keyword>
<dbReference type="HAMAP" id="MF_01343_B">
    <property type="entry name" value="Ribosomal_uS15_B"/>
    <property type="match status" value="1"/>
</dbReference>
<dbReference type="EMBL" id="AP027924">
    <property type="protein sequence ID" value="BED91623.1"/>
    <property type="molecule type" value="Genomic_DNA"/>
</dbReference>
<evidence type="ECO:0000256" key="1">
    <source>
        <dbReference type="ARBA" id="ARBA00022980"/>
    </source>
</evidence>
<dbReference type="CDD" id="cd00353">
    <property type="entry name" value="Ribosomal_S15p_S13e"/>
    <property type="match status" value="1"/>
</dbReference>
<dbReference type="KEGG" id="ips:CfP315_0126"/>
<dbReference type="Gene3D" id="1.10.287.10">
    <property type="entry name" value="S15/NS1, RNA-binding"/>
    <property type="match status" value="1"/>
</dbReference>
<dbReference type="InterPro" id="IPR000589">
    <property type="entry name" value="Ribosomal_uS15"/>
</dbReference>
<dbReference type="FunFam" id="1.10.287.10:FF:000002">
    <property type="entry name" value="30S ribosomal protein S15"/>
    <property type="match status" value="1"/>
</dbReference>
<name>A0AA48HUJ6_9FIRM</name>